<dbReference type="RefSeq" id="WP_094995099.1">
    <property type="nucleotide sequence ID" value="NZ_NQKI01000047.1"/>
</dbReference>
<dbReference type="OrthoDB" id="5298746at2"/>
<sequence>MLPVLGTQKGMVLLVSLVFLMLLGFLGLSAMESAAQQEKMAGAIRVANQSFQGAEAVMHRGESWLHGQWPGMTECNTPTRCAPPAEVRTRRSPGLDPQSGINWMQTEHGLYGIQFLGLSIPRSAFETSGSVYLYRITGIGLRAQSRTVLETLYARHQMAQGEGAVPVQRFRRVMWRQIQ</sequence>
<evidence type="ECO:0000259" key="1">
    <source>
        <dbReference type="Pfam" id="PF14341"/>
    </source>
</evidence>
<name>A0A266N706_9PSED</name>
<dbReference type="Pfam" id="PF14341">
    <property type="entry name" value="PilX_N"/>
    <property type="match status" value="1"/>
</dbReference>
<feature type="domain" description="Type 4 fimbrial biogenesis protein PilX N-terminal" evidence="1">
    <location>
        <begin position="9"/>
        <end position="57"/>
    </location>
</feature>
<evidence type="ECO:0000313" key="2">
    <source>
        <dbReference type="EMBL" id="OZY57585.1"/>
    </source>
</evidence>
<comment type="caution">
    <text evidence="2">The sequence shown here is derived from an EMBL/GenBank/DDBJ whole genome shotgun (WGS) entry which is preliminary data.</text>
</comment>
<protein>
    <submittedName>
        <fullName evidence="2">Pilus assembly protein PilX</fullName>
    </submittedName>
</protein>
<dbReference type="AlphaFoldDB" id="A0A266N706"/>
<dbReference type="InterPro" id="IPR025746">
    <property type="entry name" value="PilX_N_dom"/>
</dbReference>
<dbReference type="EMBL" id="NQKI01000047">
    <property type="protein sequence ID" value="OZY57585.1"/>
    <property type="molecule type" value="Genomic_DNA"/>
</dbReference>
<gene>
    <name evidence="2" type="ORF">CJF39_20575</name>
</gene>
<proteinExistence type="predicted"/>
<accession>A0A266N706</accession>
<dbReference type="Proteomes" id="UP000215788">
    <property type="component" value="Unassembled WGS sequence"/>
</dbReference>
<reference evidence="2 3" key="1">
    <citation type="submission" date="2017-08" db="EMBL/GenBank/DDBJ databases">
        <title>Genomic and metabolic characterisation of spoilage-associated Pseudomonas species.</title>
        <authorList>
            <person name="Stanborough T."/>
            <person name="Fegan N."/>
            <person name="Powell S.M."/>
            <person name="Singh T."/>
            <person name="Tamplin M.L."/>
            <person name="Chandry P.S."/>
        </authorList>
    </citation>
    <scope>NUCLEOTIDE SEQUENCE [LARGE SCALE GENOMIC DNA]</scope>
    <source>
        <strain evidence="2 3">L1802</strain>
    </source>
</reference>
<organism evidence="2 3">
    <name type="scientific">Pseudomonas lundensis</name>
    <dbReference type="NCBI Taxonomy" id="86185"/>
    <lineage>
        <taxon>Bacteria</taxon>
        <taxon>Pseudomonadati</taxon>
        <taxon>Pseudomonadota</taxon>
        <taxon>Gammaproteobacteria</taxon>
        <taxon>Pseudomonadales</taxon>
        <taxon>Pseudomonadaceae</taxon>
        <taxon>Pseudomonas</taxon>
    </lineage>
</organism>
<evidence type="ECO:0000313" key="3">
    <source>
        <dbReference type="Proteomes" id="UP000215788"/>
    </source>
</evidence>